<organism evidence="12 13">
    <name type="scientific">Alkaliphilus oremlandii (strain OhILAs)</name>
    <name type="common">Clostridium oremlandii (strain OhILAs)</name>
    <dbReference type="NCBI Taxonomy" id="350688"/>
    <lineage>
        <taxon>Bacteria</taxon>
        <taxon>Bacillati</taxon>
        <taxon>Bacillota</taxon>
        <taxon>Clostridia</taxon>
        <taxon>Peptostreptococcales</taxon>
        <taxon>Natronincolaceae</taxon>
        <taxon>Alkaliphilus</taxon>
    </lineage>
</organism>
<keyword evidence="9" id="KW-0472">Membrane</keyword>
<dbReference type="GO" id="GO:0006935">
    <property type="term" value="P:chemotaxis"/>
    <property type="evidence" value="ECO:0007669"/>
    <property type="project" value="UniProtKB-KW"/>
</dbReference>
<keyword evidence="12" id="KW-0966">Cell projection</keyword>
<dbReference type="GO" id="GO:0005886">
    <property type="term" value="C:plasma membrane"/>
    <property type="evidence" value="ECO:0007669"/>
    <property type="project" value="UniProtKB-SubCell"/>
</dbReference>
<evidence type="ECO:0000256" key="8">
    <source>
        <dbReference type="ARBA" id="ARBA00022927"/>
    </source>
</evidence>
<keyword evidence="12" id="KW-0282">Flagellum</keyword>
<dbReference type="GO" id="GO:0009288">
    <property type="term" value="C:bacterial-type flagellum"/>
    <property type="evidence" value="ECO:0007669"/>
    <property type="project" value="InterPro"/>
</dbReference>
<evidence type="ECO:0000256" key="1">
    <source>
        <dbReference type="ARBA" id="ARBA00004413"/>
    </source>
</evidence>
<dbReference type="eggNOG" id="COG2882">
    <property type="taxonomic scope" value="Bacteria"/>
</dbReference>
<dbReference type="GO" id="GO:0044781">
    <property type="term" value="P:bacterial-type flagellum organization"/>
    <property type="evidence" value="ECO:0007669"/>
    <property type="project" value="UniProtKB-KW"/>
</dbReference>
<dbReference type="GO" id="GO:0015031">
    <property type="term" value="P:protein transport"/>
    <property type="evidence" value="ECO:0007669"/>
    <property type="project" value="UniProtKB-KW"/>
</dbReference>
<keyword evidence="7" id="KW-1005">Bacterial flagellum biogenesis</keyword>
<keyword evidence="10" id="KW-1006">Bacterial flagellum protein export</keyword>
<evidence type="ECO:0000256" key="5">
    <source>
        <dbReference type="ARBA" id="ARBA00022475"/>
    </source>
</evidence>
<evidence type="ECO:0000256" key="10">
    <source>
        <dbReference type="ARBA" id="ARBA00023225"/>
    </source>
</evidence>
<evidence type="ECO:0000256" key="2">
    <source>
        <dbReference type="ARBA" id="ARBA00010004"/>
    </source>
</evidence>
<protein>
    <recommendedName>
        <fullName evidence="3">Flagellar FliJ protein</fullName>
    </recommendedName>
</protein>
<evidence type="ECO:0000256" key="4">
    <source>
        <dbReference type="ARBA" id="ARBA00022448"/>
    </source>
</evidence>
<dbReference type="EMBL" id="CP000853">
    <property type="protein sequence ID" value="ABW19027.1"/>
    <property type="molecule type" value="Genomic_DNA"/>
</dbReference>
<keyword evidence="13" id="KW-1185">Reference proteome</keyword>
<dbReference type="RefSeq" id="WP_012159339.1">
    <property type="nucleotide sequence ID" value="NC_009922.1"/>
</dbReference>
<proteinExistence type="inferred from homology"/>
<dbReference type="InterPro" id="IPR012823">
    <property type="entry name" value="Flagell_FliJ"/>
</dbReference>
<accession>A8MHE0</accession>
<name>A8MHE0_ALKOO</name>
<keyword evidence="8" id="KW-0653">Protein transport</keyword>
<dbReference type="KEGG" id="aoe:Clos_1483"/>
<dbReference type="Pfam" id="PF02050">
    <property type="entry name" value="FliJ"/>
    <property type="match status" value="1"/>
</dbReference>
<dbReference type="STRING" id="350688.Clos_1483"/>
<evidence type="ECO:0000313" key="12">
    <source>
        <dbReference type="EMBL" id="ABW19027.1"/>
    </source>
</evidence>
<comment type="subcellular location">
    <subcellularLocation>
        <location evidence="1">Cell membrane</location>
        <topology evidence="1">Peripheral membrane protein</topology>
        <orientation evidence="1">Cytoplasmic side</orientation>
    </subcellularLocation>
</comment>
<dbReference type="InterPro" id="IPR053716">
    <property type="entry name" value="Flag_assembly_chemotaxis_eff"/>
</dbReference>
<dbReference type="Gene3D" id="1.10.287.1700">
    <property type="match status" value="1"/>
</dbReference>
<keyword evidence="11" id="KW-0175">Coiled coil</keyword>
<sequence length="146" mass="17444">MGKFVFRFNTILNTKEKIEDDRKNKLGLSMKKLAQEKEELKALADKRNNLIEQWQTKSSDIVKISDLRALSNNLELMQNFIDKQNKVVELSEMDAFNKRKELIEASKEKKVFQKLREKDFEEYKYIELKKEYELVDELVSYKASNR</sequence>
<gene>
    <name evidence="12" type="ordered locus">Clos_1483</name>
</gene>
<evidence type="ECO:0000256" key="6">
    <source>
        <dbReference type="ARBA" id="ARBA00022500"/>
    </source>
</evidence>
<dbReference type="Proteomes" id="UP000000269">
    <property type="component" value="Chromosome"/>
</dbReference>
<evidence type="ECO:0000256" key="9">
    <source>
        <dbReference type="ARBA" id="ARBA00023136"/>
    </source>
</evidence>
<dbReference type="HOGENOM" id="CLU_139638_4_0_9"/>
<comment type="similarity">
    <text evidence="2">Belongs to the FliJ family.</text>
</comment>
<keyword evidence="5" id="KW-1003">Cell membrane</keyword>
<reference evidence="13" key="1">
    <citation type="submission" date="2007-10" db="EMBL/GenBank/DDBJ databases">
        <title>Complete genome of Alkaliphilus oremlandii OhILAs.</title>
        <authorList>
            <person name="Copeland A."/>
            <person name="Lucas S."/>
            <person name="Lapidus A."/>
            <person name="Barry K."/>
            <person name="Detter J.C."/>
            <person name="Glavina del Rio T."/>
            <person name="Hammon N."/>
            <person name="Israni S."/>
            <person name="Dalin E."/>
            <person name="Tice H."/>
            <person name="Pitluck S."/>
            <person name="Chain P."/>
            <person name="Malfatti S."/>
            <person name="Shin M."/>
            <person name="Vergez L."/>
            <person name="Schmutz J."/>
            <person name="Larimer F."/>
            <person name="Land M."/>
            <person name="Hauser L."/>
            <person name="Kyrpides N."/>
            <person name="Mikhailova N."/>
            <person name="Stolz J.F."/>
            <person name="Dawson A."/>
            <person name="Fisher E."/>
            <person name="Crable B."/>
            <person name="Perera E."/>
            <person name="Lisak J."/>
            <person name="Ranganathan M."/>
            <person name="Basu P."/>
            <person name="Richardson P."/>
        </authorList>
    </citation>
    <scope>NUCLEOTIDE SEQUENCE [LARGE SCALE GENOMIC DNA]</scope>
    <source>
        <strain evidence="13">OhILAs</strain>
    </source>
</reference>
<evidence type="ECO:0000256" key="7">
    <source>
        <dbReference type="ARBA" id="ARBA00022795"/>
    </source>
</evidence>
<keyword evidence="12" id="KW-0969">Cilium</keyword>
<evidence type="ECO:0000313" key="13">
    <source>
        <dbReference type="Proteomes" id="UP000000269"/>
    </source>
</evidence>
<dbReference type="GO" id="GO:0071973">
    <property type="term" value="P:bacterial-type flagellum-dependent cell motility"/>
    <property type="evidence" value="ECO:0007669"/>
    <property type="project" value="InterPro"/>
</dbReference>
<keyword evidence="6" id="KW-0145">Chemotaxis</keyword>
<evidence type="ECO:0000256" key="11">
    <source>
        <dbReference type="SAM" id="Coils"/>
    </source>
</evidence>
<keyword evidence="4" id="KW-0813">Transport</keyword>
<dbReference type="NCBIfam" id="TIGR02473">
    <property type="entry name" value="flagell_FliJ"/>
    <property type="match status" value="1"/>
</dbReference>
<dbReference type="AlphaFoldDB" id="A8MHE0"/>
<feature type="coiled-coil region" evidence="11">
    <location>
        <begin position="23"/>
        <end position="57"/>
    </location>
</feature>
<evidence type="ECO:0000256" key="3">
    <source>
        <dbReference type="ARBA" id="ARBA00020392"/>
    </source>
</evidence>